<dbReference type="AlphaFoldDB" id="A0A1M6ZLI7"/>
<keyword evidence="1" id="KW-0472">Membrane</keyword>
<feature type="transmembrane region" description="Helical" evidence="1">
    <location>
        <begin position="24"/>
        <end position="43"/>
    </location>
</feature>
<keyword evidence="1" id="KW-0812">Transmembrane</keyword>
<keyword evidence="1" id="KW-1133">Transmembrane helix</keyword>
<organism evidence="2 3">
    <name type="scientific">Desulfatibacillum alkenivorans DSM 16219</name>
    <dbReference type="NCBI Taxonomy" id="1121393"/>
    <lineage>
        <taxon>Bacteria</taxon>
        <taxon>Pseudomonadati</taxon>
        <taxon>Thermodesulfobacteriota</taxon>
        <taxon>Desulfobacteria</taxon>
        <taxon>Desulfobacterales</taxon>
        <taxon>Desulfatibacillaceae</taxon>
        <taxon>Desulfatibacillum</taxon>
    </lineage>
</organism>
<name>A0A1M6ZLI7_9BACT</name>
<sequence length="96" mass="10867">MFSLYSLNITTLRSSGKVIAVDLIWQYKSVLFAIIVAIAYFFFIRPRLKAGVKAREQKGPTYVCDQCGDMDCDCHPLEESEDPATAPERQHDHAND</sequence>
<dbReference type="STRING" id="1121393.SAMN02745216_04996"/>
<evidence type="ECO:0000256" key="1">
    <source>
        <dbReference type="SAM" id="Phobius"/>
    </source>
</evidence>
<dbReference type="EMBL" id="FQZU01000059">
    <property type="protein sequence ID" value="SHL31326.1"/>
    <property type="molecule type" value="Genomic_DNA"/>
</dbReference>
<accession>A0A1M6ZLI7</accession>
<gene>
    <name evidence="2" type="ORF">SAMN02745216_04996</name>
</gene>
<dbReference type="Proteomes" id="UP000183994">
    <property type="component" value="Unassembled WGS sequence"/>
</dbReference>
<keyword evidence="3" id="KW-1185">Reference proteome</keyword>
<reference evidence="3" key="1">
    <citation type="submission" date="2016-11" db="EMBL/GenBank/DDBJ databases">
        <authorList>
            <person name="Varghese N."/>
            <person name="Submissions S."/>
        </authorList>
    </citation>
    <scope>NUCLEOTIDE SEQUENCE [LARGE SCALE GENOMIC DNA]</scope>
    <source>
        <strain evidence="3">DSM 16219</strain>
    </source>
</reference>
<proteinExistence type="predicted"/>
<evidence type="ECO:0000313" key="3">
    <source>
        <dbReference type="Proteomes" id="UP000183994"/>
    </source>
</evidence>
<evidence type="ECO:0000313" key="2">
    <source>
        <dbReference type="EMBL" id="SHL31326.1"/>
    </source>
</evidence>
<protein>
    <submittedName>
        <fullName evidence="2">Uncharacterized protein</fullName>
    </submittedName>
</protein>